<evidence type="ECO:0000256" key="3">
    <source>
        <dbReference type="ARBA" id="ARBA00022475"/>
    </source>
</evidence>
<dbReference type="EMBL" id="AP021861">
    <property type="protein sequence ID" value="BBO31979.1"/>
    <property type="molecule type" value="Genomic_DNA"/>
</dbReference>
<dbReference type="PANTHER" id="PTHR43738:SF1">
    <property type="entry name" value="HEMIN TRANSPORT SYSTEM PERMEASE PROTEIN HRTB-RELATED"/>
    <property type="match status" value="1"/>
</dbReference>
<gene>
    <name evidence="9" type="ORF">PLANPX_1591</name>
</gene>
<evidence type="ECO:0000256" key="6">
    <source>
        <dbReference type="ARBA" id="ARBA00023136"/>
    </source>
</evidence>
<evidence type="ECO:0000256" key="1">
    <source>
        <dbReference type="ARBA" id="ARBA00004651"/>
    </source>
</evidence>
<evidence type="ECO:0000259" key="8">
    <source>
        <dbReference type="Pfam" id="PF02687"/>
    </source>
</evidence>
<keyword evidence="4 7" id="KW-0812">Transmembrane</keyword>
<accession>A0A5K7XG86</accession>
<evidence type="ECO:0000256" key="2">
    <source>
        <dbReference type="ARBA" id="ARBA00022448"/>
    </source>
</evidence>
<organism evidence="9 10">
    <name type="scientific">Lacipirellula parvula</name>
    <dbReference type="NCBI Taxonomy" id="2650471"/>
    <lineage>
        <taxon>Bacteria</taxon>
        <taxon>Pseudomonadati</taxon>
        <taxon>Planctomycetota</taxon>
        <taxon>Planctomycetia</taxon>
        <taxon>Pirellulales</taxon>
        <taxon>Lacipirellulaceae</taxon>
        <taxon>Lacipirellula</taxon>
    </lineage>
</organism>
<dbReference type="AlphaFoldDB" id="A0A5K7XG86"/>
<evidence type="ECO:0000256" key="4">
    <source>
        <dbReference type="ARBA" id="ARBA00022692"/>
    </source>
</evidence>
<proteinExistence type="predicted"/>
<keyword evidence="5 7" id="KW-1133">Transmembrane helix</keyword>
<dbReference type="PANTHER" id="PTHR43738">
    <property type="entry name" value="ABC TRANSPORTER, MEMBRANE PROTEIN"/>
    <property type="match status" value="1"/>
</dbReference>
<dbReference type="InterPro" id="IPR005891">
    <property type="entry name" value="DevC"/>
</dbReference>
<dbReference type="GO" id="GO:0005886">
    <property type="term" value="C:plasma membrane"/>
    <property type="evidence" value="ECO:0007669"/>
    <property type="project" value="UniProtKB-SubCell"/>
</dbReference>
<keyword evidence="2" id="KW-0813">Transport</keyword>
<protein>
    <recommendedName>
        <fullName evidence="8">ABC3 transporter permease C-terminal domain-containing protein</fullName>
    </recommendedName>
</protein>
<evidence type="ECO:0000256" key="5">
    <source>
        <dbReference type="ARBA" id="ARBA00022989"/>
    </source>
</evidence>
<evidence type="ECO:0000313" key="10">
    <source>
        <dbReference type="Proteomes" id="UP000326837"/>
    </source>
</evidence>
<keyword evidence="6 7" id="KW-0472">Membrane</keyword>
<keyword evidence="10" id="KW-1185">Reference proteome</keyword>
<dbReference type="InterPro" id="IPR051125">
    <property type="entry name" value="ABC-4/HrtB_transporter"/>
</dbReference>
<comment type="subcellular location">
    <subcellularLocation>
        <location evidence="1">Cell membrane</location>
        <topology evidence="1">Multi-pass membrane protein</topology>
    </subcellularLocation>
</comment>
<evidence type="ECO:0000256" key="7">
    <source>
        <dbReference type="SAM" id="Phobius"/>
    </source>
</evidence>
<feature type="transmembrane region" description="Helical" evidence="7">
    <location>
        <begin position="320"/>
        <end position="351"/>
    </location>
</feature>
<dbReference type="RefSeq" id="WP_152098033.1">
    <property type="nucleotide sequence ID" value="NZ_AP021861.1"/>
</dbReference>
<feature type="transmembrane region" description="Helical" evidence="7">
    <location>
        <begin position="363"/>
        <end position="385"/>
    </location>
</feature>
<feature type="transmembrane region" description="Helical" evidence="7">
    <location>
        <begin position="274"/>
        <end position="299"/>
    </location>
</feature>
<name>A0A5K7XG86_9BACT</name>
<sequence length="397" mass="44052">MSSFTKTPLAWKNLTHDWRRLIVAVAGIGFAVLLMFTQVGFQNALFDSQVKMIDDLQGDIFLVSRAKYTLAAEKRFALELVNQARSASGVSGAYPLYTELTLSRLKSFDRGAPSKAFPIRSIGFRLDDPIFNSERINSQLEQLRLPHAALIDVRSKRDNFPFPTESDAELAKVQAELADRKIVMVGTFDLGTDFAHDGNLAMSAENFAAYFPQRVQFGDPLSVVDLGIVHVDDKTRTEEVRDTIDQILDDRVVVLTRAQFRDQEIGFWDNSTPIGIIFTAGKIIGFIVGMVICYQVIYSDIADHMHEFATLKAMGYTTGYFLRLIVTEGFFLSFVGFIPGFIVSVGLYALLANSTGLLLRMTPYSITQVLVLTIAMCIGSGLLAVRKLLAADPANLF</sequence>
<feature type="domain" description="ABC3 transporter permease C-terminal" evidence="8">
    <location>
        <begin position="284"/>
        <end position="392"/>
    </location>
</feature>
<dbReference type="KEGG" id="lpav:PLANPX_1591"/>
<keyword evidence="3" id="KW-1003">Cell membrane</keyword>
<dbReference type="Proteomes" id="UP000326837">
    <property type="component" value="Chromosome"/>
</dbReference>
<dbReference type="NCBIfam" id="TIGR01185">
    <property type="entry name" value="devC"/>
    <property type="match status" value="1"/>
</dbReference>
<dbReference type="InterPro" id="IPR003838">
    <property type="entry name" value="ABC3_permease_C"/>
</dbReference>
<reference evidence="10" key="1">
    <citation type="submission" date="2019-10" db="EMBL/GenBank/DDBJ databases">
        <title>Lacipirellula parvula gen. nov., sp. nov., representing a lineage of planctomycetes widespread in freshwater anoxic habitats, and description of the family Lacipirellulaceae.</title>
        <authorList>
            <person name="Dedysh S.N."/>
            <person name="Kulichevskaya I.S."/>
            <person name="Beletsky A.V."/>
            <person name="Rakitin A.L."/>
            <person name="Mardanov A.V."/>
            <person name="Ivanova A.A."/>
            <person name="Saltykova V.X."/>
            <person name="Rijpstra W.I.C."/>
            <person name="Sinninghe Damste J.S."/>
            <person name="Ravin N.V."/>
        </authorList>
    </citation>
    <scope>NUCLEOTIDE SEQUENCE [LARGE SCALE GENOMIC DNA]</scope>
    <source>
        <strain evidence="10">PX69</strain>
    </source>
</reference>
<dbReference type="PIRSF" id="PIRSF031773">
    <property type="entry name" value="DevC"/>
    <property type="match status" value="1"/>
</dbReference>
<dbReference type="Pfam" id="PF02687">
    <property type="entry name" value="FtsX"/>
    <property type="match status" value="1"/>
</dbReference>
<evidence type="ECO:0000313" key="9">
    <source>
        <dbReference type="EMBL" id="BBO31979.1"/>
    </source>
</evidence>
<feature type="transmembrane region" description="Helical" evidence="7">
    <location>
        <begin position="21"/>
        <end position="41"/>
    </location>
</feature>